<sequence length="574" mass="64101">MGSIYYKFKSSKNSSRVNIDGTSLSVFDLKREILLSNRMAINKGNDFDLVLLRDTPGQEEYHDDNEMIPRSTSVIVKRSPPKIANRGTAAKYIADAPLLSANESNPLSNIPKPPLASMSKRFDGKDDSRPQQQLMQSVSAFELNLFTPQPLQSENNNQGSEQDAISAMFAASEQQWEETQQHMSMATPVYNVRPPVRRPAPASTSNGDNTTSNPSSVPTQQLQSQAQMSSFTSTMPTPPGYVCYRCGEKGLHFKLSKLINLIFLSGHWIQDCPTNGDPNYENKPRFKRTTGIPKSFLKTVDATTAASITNNGSNAAGVMITPDGSHVIATPDIATWEKSRAIKPVALTVNDIRESEPSDANLKCDLSGKLISNPIILPCCKKSYSEEYINQYLIENDFFCPNCHSNVGSLVNLSPNPPLKEKVVEYISQQLSLDRQKKDEEAKKNNQTDTKDEVEHTNKKGLFEDEINKINKLISDCQFAIMAIVEALNNKDLDDKLKFRFQTQLVQLNQILNLHQGQVMMMMNGMDPKVFGMPLLPELGRVDQNQQINIDEPLTNKKRSSADDDYNNSRPSKR</sequence>
<dbReference type="EMBL" id="SPRX01000050">
    <property type="protein sequence ID" value="TIC63302.1"/>
    <property type="molecule type" value="Genomic_DNA"/>
</dbReference>
<dbReference type="PANTHER" id="PTHR15439:SF0">
    <property type="entry name" value="CELL DIVISION CYCLE AND APOPTOSIS REGULATOR PROTEIN 1-RELATED"/>
    <property type="match status" value="1"/>
</dbReference>
<evidence type="ECO:0000256" key="2">
    <source>
        <dbReference type="ARBA" id="ARBA00022723"/>
    </source>
</evidence>
<dbReference type="InterPro" id="IPR014891">
    <property type="entry name" value="DWNN_domain"/>
</dbReference>
<evidence type="ECO:0000313" key="13">
    <source>
        <dbReference type="Proteomes" id="UP000305647"/>
    </source>
</evidence>
<feature type="compositionally biased region" description="Polar residues" evidence="6">
    <location>
        <begin position="203"/>
        <end position="232"/>
    </location>
</feature>
<dbReference type="GO" id="GO:0061630">
    <property type="term" value="F:ubiquitin protein ligase activity"/>
    <property type="evidence" value="ECO:0007669"/>
    <property type="project" value="InterPro"/>
</dbReference>
<reference evidence="13 14" key="1">
    <citation type="submission" date="2019-03" db="EMBL/GenBank/DDBJ databases">
        <title>Sequencing 25 genomes of Wallemia mellicola.</title>
        <authorList>
            <person name="Gostincar C."/>
        </authorList>
    </citation>
    <scope>NUCLEOTIDE SEQUENCE [LARGE SCALE GENOMIC DNA]</scope>
    <source>
        <strain evidence="9 14">EXF-1262</strain>
        <strain evidence="12 15">EXF-1274</strain>
        <strain evidence="8 16">EXF-6152</strain>
        <strain evidence="11 17">EXF-757</strain>
        <strain evidence="10 13">EXF-8738</strain>
    </source>
</reference>
<evidence type="ECO:0000313" key="12">
    <source>
        <dbReference type="EMBL" id="TIC66968.1"/>
    </source>
</evidence>
<dbReference type="InterPro" id="IPR033489">
    <property type="entry name" value="RBBP6"/>
</dbReference>
<dbReference type="InterPro" id="IPR013083">
    <property type="entry name" value="Znf_RING/FYVE/PHD"/>
</dbReference>
<dbReference type="GO" id="GO:0008270">
    <property type="term" value="F:zinc ion binding"/>
    <property type="evidence" value="ECO:0007669"/>
    <property type="project" value="UniProtKB-KW"/>
</dbReference>
<feature type="region of interest" description="Disordered" evidence="6">
    <location>
        <begin position="548"/>
        <end position="574"/>
    </location>
</feature>
<evidence type="ECO:0000313" key="15">
    <source>
        <dbReference type="Proteomes" id="UP000309601"/>
    </source>
</evidence>
<dbReference type="PANTHER" id="PTHR15439">
    <property type="entry name" value="RETINOBLASTOMA-BINDING PROTEIN 6"/>
    <property type="match status" value="1"/>
</dbReference>
<keyword evidence="5" id="KW-0539">Nucleus</keyword>
<dbReference type="EMBL" id="SPRC01000048">
    <property type="protein sequence ID" value="TIB76300.1"/>
    <property type="molecule type" value="Genomic_DNA"/>
</dbReference>
<name>A0A4T0REE6_9BASI</name>
<comment type="caution">
    <text evidence="9">The sequence shown here is derived from an EMBL/GenBank/DDBJ whole genome shotgun (WGS) entry which is preliminary data.</text>
</comment>
<proteinExistence type="predicted"/>
<dbReference type="GO" id="GO:0006397">
    <property type="term" value="P:mRNA processing"/>
    <property type="evidence" value="ECO:0007669"/>
    <property type="project" value="InterPro"/>
</dbReference>
<evidence type="ECO:0000256" key="3">
    <source>
        <dbReference type="ARBA" id="ARBA00022771"/>
    </source>
</evidence>
<evidence type="ECO:0000313" key="9">
    <source>
        <dbReference type="EMBL" id="TIB97062.1"/>
    </source>
</evidence>
<dbReference type="GO" id="GO:0006511">
    <property type="term" value="P:ubiquitin-dependent protein catabolic process"/>
    <property type="evidence" value="ECO:0007669"/>
    <property type="project" value="TreeGrafter"/>
</dbReference>
<dbReference type="EMBL" id="SPRH01000053">
    <property type="protein sequence ID" value="TIB97062.1"/>
    <property type="molecule type" value="Genomic_DNA"/>
</dbReference>
<protein>
    <submittedName>
        <fullName evidence="9">DWNN-domain-containing protein</fullName>
    </submittedName>
</protein>
<feature type="region of interest" description="Disordered" evidence="6">
    <location>
        <begin position="435"/>
        <end position="457"/>
    </location>
</feature>
<accession>A0A4T0REE6</accession>
<evidence type="ECO:0000313" key="16">
    <source>
        <dbReference type="Proteomes" id="UP000310685"/>
    </source>
</evidence>
<evidence type="ECO:0000313" key="11">
    <source>
        <dbReference type="EMBL" id="TIC63302.1"/>
    </source>
</evidence>
<evidence type="ECO:0000313" key="10">
    <source>
        <dbReference type="EMBL" id="TIC27806.1"/>
    </source>
</evidence>
<dbReference type="Pfam" id="PF08783">
    <property type="entry name" value="DWNN"/>
    <property type="match status" value="1"/>
</dbReference>
<dbReference type="CDD" id="cd16620">
    <property type="entry name" value="vRING-HC-C4C4_RBBP6"/>
    <property type="match status" value="1"/>
</dbReference>
<dbReference type="EMBL" id="SPRO01000050">
    <property type="protein sequence ID" value="TIC27806.1"/>
    <property type="molecule type" value="Genomic_DNA"/>
</dbReference>
<dbReference type="SUPFAM" id="SSF57850">
    <property type="entry name" value="RING/U-box"/>
    <property type="match status" value="1"/>
</dbReference>
<dbReference type="SMART" id="SM01180">
    <property type="entry name" value="DWNN"/>
    <property type="match status" value="1"/>
</dbReference>
<gene>
    <name evidence="11" type="ORF">E3Q01_03427</name>
    <name evidence="12" type="ORF">E3Q02_01653</name>
    <name evidence="10" type="ORF">E3Q10_03527</name>
    <name evidence="9" type="ORF">E3Q17_03562</name>
    <name evidence="8" type="ORF">E3Q22_03588</name>
</gene>
<dbReference type="Gene3D" id="3.30.40.10">
    <property type="entry name" value="Zinc/RING finger domain, C3HC4 (zinc finger)"/>
    <property type="match status" value="1"/>
</dbReference>
<dbReference type="GO" id="GO:0016567">
    <property type="term" value="P:protein ubiquitination"/>
    <property type="evidence" value="ECO:0007669"/>
    <property type="project" value="InterPro"/>
</dbReference>
<dbReference type="Gene3D" id="3.10.20.90">
    <property type="entry name" value="Phosphatidylinositol 3-kinase Catalytic Subunit, Chain A, domain 1"/>
    <property type="match status" value="1"/>
</dbReference>
<organism evidence="9 14">
    <name type="scientific">Wallemia mellicola</name>
    <dbReference type="NCBI Taxonomy" id="1708541"/>
    <lineage>
        <taxon>Eukaryota</taxon>
        <taxon>Fungi</taxon>
        <taxon>Dikarya</taxon>
        <taxon>Basidiomycota</taxon>
        <taxon>Wallemiomycotina</taxon>
        <taxon>Wallemiomycetes</taxon>
        <taxon>Wallemiales</taxon>
        <taxon>Wallemiaceae</taxon>
        <taxon>Wallemia</taxon>
    </lineage>
</organism>
<evidence type="ECO:0000256" key="4">
    <source>
        <dbReference type="ARBA" id="ARBA00022833"/>
    </source>
</evidence>
<keyword evidence="4" id="KW-0862">Zinc</keyword>
<evidence type="ECO:0000259" key="7">
    <source>
        <dbReference type="PROSITE" id="PS51282"/>
    </source>
</evidence>
<evidence type="ECO:0000256" key="6">
    <source>
        <dbReference type="SAM" id="MobiDB-lite"/>
    </source>
</evidence>
<dbReference type="Proteomes" id="UP000309601">
    <property type="component" value="Unassembled WGS sequence"/>
</dbReference>
<evidence type="ECO:0000256" key="5">
    <source>
        <dbReference type="ARBA" id="ARBA00023242"/>
    </source>
</evidence>
<keyword evidence="2" id="KW-0479">Metal-binding</keyword>
<evidence type="ECO:0000313" key="14">
    <source>
        <dbReference type="Proteomes" id="UP000307169"/>
    </source>
</evidence>
<feature type="region of interest" description="Disordered" evidence="6">
    <location>
        <begin position="191"/>
        <end position="232"/>
    </location>
</feature>
<evidence type="ECO:0000256" key="1">
    <source>
        <dbReference type="ARBA" id="ARBA00004123"/>
    </source>
</evidence>
<dbReference type="Proteomes" id="UP000310685">
    <property type="component" value="Unassembled WGS sequence"/>
</dbReference>
<dbReference type="GO" id="GO:0005634">
    <property type="term" value="C:nucleus"/>
    <property type="evidence" value="ECO:0007669"/>
    <property type="project" value="UniProtKB-SubCell"/>
</dbReference>
<dbReference type="Proteomes" id="UP000310708">
    <property type="component" value="Unassembled WGS sequence"/>
</dbReference>
<dbReference type="Gene3D" id="4.10.60.10">
    <property type="entry name" value="Zinc finger, CCHC-type"/>
    <property type="match status" value="1"/>
</dbReference>
<dbReference type="EMBL" id="SPRW01000014">
    <property type="protein sequence ID" value="TIC66968.1"/>
    <property type="molecule type" value="Genomic_DNA"/>
</dbReference>
<evidence type="ECO:0000313" key="8">
    <source>
        <dbReference type="EMBL" id="TIB76300.1"/>
    </source>
</evidence>
<dbReference type="Proteomes" id="UP000307169">
    <property type="component" value="Unassembled WGS sequence"/>
</dbReference>
<keyword evidence="3" id="KW-0863">Zinc-finger</keyword>
<feature type="domain" description="DWNN" evidence="7">
    <location>
        <begin position="4"/>
        <end position="80"/>
    </location>
</feature>
<dbReference type="Proteomes" id="UP000305647">
    <property type="component" value="Unassembled WGS sequence"/>
</dbReference>
<dbReference type="PROSITE" id="PS51282">
    <property type="entry name" value="DWNN"/>
    <property type="match status" value="1"/>
</dbReference>
<comment type="subcellular location">
    <subcellularLocation>
        <location evidence="1">Nucleus</location>
    </subcellularLocation>
</comment>
<evidence type="ECO:0000313" key="17">
    <source>
        <dbReference type="Proteomes" id="UP000310708"/>
    </source>
</evidence>
<dbReference type="AlphaFoldDB" id="A0A4T0REE6"/>